<feature type="binding site" evidence="7">
    <location>
        <position position="205"/>
    </location>
    <ligand>
        <name>substrate</name>
    </ligand>
</feature>
<keyword evidence="12" id="KW-1185">Reference proteome</keyword>
<evidence type="ECO:0000256" key="6">
    <source>
        <dbReference type="ARBA" id="ARBA00024331"/>
    </source>
</evidence>
<dbReference type="SUPFAM" id="SSF56655">
    <property type="entry name" value="Carbohydrate phosphatase"/>
    <property type="match status" value="1"/>
</dbReference>
<dbReference type="GO" id="GO:0005829">
    <property type="term" value="C:cytosol"/>
    <property type="evidence" value="ECO:0007669"/>
    <property type="project" value="TreeGrafter"/>
</dbReference>
<feature type="binding site" evidence="7">
    <location>
        <begin position="113"/>
        <end position="116"/>
    </location>
    <ligand>
        <name>substrate</name>
    </ligand>
</feature>
<dbReference type="GO" id="GO:0006002">
    <property type="term" value="P:fructose 6-phosphate metabolic process"/>
    <property type="evidence" value="ECO:0007669"/>
    <property type="project" value="TreeGrafter"/>
</dbReference>
<dbReference type="Proteomes" id="UP000245539">
    <property type="component" value="Unassembled WGS sequence"/>
</dbReference>
<evidence type="ECO:0000256" key="4">
    <source>
        <dbReference type="ARBA" id="ARBA00022801"/>
    </source>
</evidence>
<evidence type="ECO:0000256" key="8">
    <source>
        <dbReference type="RuleBase" id="RU000508"/>
    </source>
</evidence>
<feature type="domain" description="Fructose-1-6-bisphosphatase class 1 C-terminal" evidence="10">
    <location>
        <begin position="195"/>
        <end position="327"/>
    </location>
</feature>
<dbReference type="PIRSF" id="PIRSF500210">
    <property type="entry name" value="FBPtase"/>
    <property type="match status" value="1"/>
</dbReference>
<dbReference type="RefSeq" id="WP_109835789.1">
    <property type="nucleotide sequence ID" value="NZ_QGKM01000002.1"/>
</dbReference>
<dbReference type="GO" id="GO:0000287">
    <property type="term" value="F:magnesium ion binding"/>
    <property type="evidence" value="ECO:0007669"/>
    <property type="project" value="UniProtKB-UniRule"/>
</dbReference>
<proteinExistence type="inferred from homology"/>
<reference evidence="11 12" key="1">
    <citation type="submission" date="2018-05" db="EMBL/GenBank/DDBJ databases">
        <title>Leucothrix arctica sp. nov., isolated from Arctic seawater.</title>
        <authorList>
            <person name="Choi A."/>
            <person name="Baek K."/>
        </authorList>
    </citation>
    <scope>NUCLEOTIDE SEQUENCE [LARGE SCALE GENOMIC DNA]</scope>
    <source>
        <strain evidence="11 12">JCM 18388</strain>
    </source>
</reference>
<dbReference type="GO" id="GO:0005986">
    <property type="term" value="P:sucrose biosynthetic process"/>
    <property type="evidence" value="ECO:0007669"/>
    <property type="project" value="TreeGrafter"/>
</dbReference>
<dbReference type="OrthoDB" id="9806756at2"/>
<keyword evidence="3 7" id="KW-0963">Cytoplasm</keyword>
<comment type="pathway">
    <text evidence="6">Carbohydrate biosynthesis.</text>
</comment>
<dbReference type="GO" id="GO:0042132">
    <property type="term" value="F:fructose 1,6-bisphosphate 1-phosphatase activity"/>
    <property type="evidence" value="ECO:0007669"/>
    <property type="project" value="UniProtKB-UniRule"/>
</dbReference>
<feature type="binding site" evidence="7">
    <location>
        <position position="112"/>
    </location>
    <ligand>
        <name>Mg(2+)</name>
        <dbReference type="ChEBI" id="CHEBI:18420"/>
        <label>1</label>
    </ligand>
</feature>
<dbReference type="AlphaFoldDB" id="A0A317CSV9"/>
<dbReference type="Gene3D" id="3.30.540.10">
    <property type="entry name" value="Fructose-1,6-Bisphosphatase, subunit A, domain 1"/>
    <property type="match status" value="1"/>
</dbReference>
<dbReference type="Pfam" id="PF18913">
    <property type="entry name" value="FBPase_C"/>
    <property type="match status" value="1"/>
</dbReference>
<evidence type="ECO:0000256" key="2">
    <source>
        <dbReference type="ARBA" id="ARBA00010941"/>
    </source>
</evidence>
<dbReference type="PANTHER" id="PTHR11556:SF35">
    <property type="entry name" value="SEDOHEPTULOSE-1,7-BISPHOSPHATASE, CHLOROPLASTIC"/>
    <property type="match status" value="1"/>
</dbReference>
<dbReference type="Gene3D" id="3.40.190.80">
    <property type="match status" value="1"/>
</dbReference>
<evidence type="ECO:0000313" key="12">
    <source>
        <dbReference type="Proteomes" id="UP000245539"/>
    </source>
</evidence>
<evidence type="ECO:0000259" key="9">
    <source>
        <dbReference type="Pfam" id="PF00316"/>
    </source>
</evidence>
<feature type="binding site" evidence="7">
    <location>
        <position position="91"/>
    </location>
    <ligand>
        <name>Mg(2+)</name>
        <dbReference type="ChEBI" id="CHEBI:18420"/>
        <label>1</label>
    </ligand>
</feature>
<dbReference type="EMBL" id="QGKM01000002">
    <property type="protein sequence ID" value="PWR00614.1"/>
    <property type="molecule type" value="Genomic_DNA"/>
</dbReference>
<dbReference type="PANTHER" id="PTHR11556">
    <property type="entry name" value="FRUCTOSE-1,6-BISPHOSPHATASE-RELATED"/>
    <property type="match status" value="1"/>
</dbReference>
<accession>A0A317CSV9</accession>
<comment type="caution">
    <text evidence="7">Lacks conserved residue(s) required for the propagation of feature annotation.</text>
</comment>
<dbReference type="HAMAP" id="MF_01855">
    <property type="entry name" value="FBPase_class1"/>
    <property type="match status" value="1"/>
</dbReference>
<comment type="subcellular location">
    <subcellularLocation>
        <location evidence="7">Cytoplasm</location>
    </subcellularLocation>
</comment>
<comment type="caution">
    <text evidence="11">The sequence shown here is derived from an EMBL/GenBank/DDBJ whole genome shotgun (WGS) entry which is preliminary data.</text>
</comment>
<sequence length="353" mass="38612">MKQAENLQEYLRNWAGGDDQRFAVETTINRLLEGTVAISEIASFGALAGDLSGEAGGTNEDGDTQKMFDVRAHEILMEACAKAPVAVVGSEEAAEVIEVDRTAPLAVVMDPLDGSSNIETNAPIGTIFSIYAVPPSDVSTLEDSVLQEGVNQLAAGYIIYGTQTSLVLTVGAGTQIFTLDHQAGEYVLIRRDVTIPHIAKEYAINASNHSFWDGSIQNYVQDCIMGYSDHKQKFNMRWIASLVAEAHRIFVRGGVFLYPGDSREGYQLGRLRLVYEANAMAFLMEQAGGSATDCVRRIMEIKPESLHQRTPLVMGSKANVMQVARYQNFQDDDRNQAPLFGTRGLFVSGRGNF</sequence>
<keyword evidence="7" id="KW-0460">Magnesium</keyword>
<comment type="catalytic activity">
    <reaction evidence="1 7">
        <text>beta-D-fructose 1,6-bisphosphate + H2O = beta-D-fructose 6-phosphate + phosphate</text>
        <dbReference type="Rhea" id="RHEA:11064"/>
        <dbReference type="ChEBI" id="CHEBI:15377"/>
        <dbReference type="ChEBI" id="CHEBI:32966"/>
        <dbReference type="ChEBI" id="CHEBI:43474"/>
        <dbReference type="ChEBI" id="CHEBI:57634"/>
        <dbReference type="EC" id="3.1.3.11"/>
    </reaction>
</comment>
<evidence type="ECO:0000256" key="7">
    <source>
        <dbReference type="HAMAP-Rule" id="MF_01855"/>
    </source>
</evidence>
<dbReference type="InterPro" id="IPR044015">
    <property type="entry name" value="FBPase_C_dom"/>
</dbReference>
<feature type="binding site" evidence="7">
    <location>
        <position position="276"/>
    </location>
    <ligand>
        <name>Mg(2+)</name>
        <dbReference type="ChEBI" id="CHEBI:18420"/>
        <label>2</label>
    </ligand>
</feature>
<feature type="binding site" evidence="7">
    <location>
        <position position="113"/>
    </location>
    <ligand>
        <name>Mg(2+)</name>
        <dbReference type="ChEBI" id="CHEBI:18420"/>
        <label>2</label>
    </ligand>
</feature>
<keyword evidence="5 7" id="KW-0119">Carbohydrate metabolism</keyword>
<dbReference type="InterPro" id="IPR000146">
    <property type="entry name" value="FBPase_class-1"/>
</dbReference>
<evidence type="ECO:0000256" key="5">
    <source>
        <dbReference type="ARBA" id="ARBA00023277"/>
    </source>
</evidence>
<evidence type="ECO:0000256" key="3">
    <source>
        <dbReference type="ARBA" id="ARBA00022490"/>
    </source>
</evidence>
<feature type="binding site" evidence="7">
    <location>
        <position position="110"/>
    </location>
    <ligand>
        <name>Mg(2+)</name>
        <dbReference type="ChEBI" id="CHEBI:18420"/>
        <label>1</label>
    </ligand>
</feature>
<dbReference type="PRINTS" id="PR00115">
    <property type="entry name" value="F16BPHPHTASE"/>
</dbReference>
<evidence type="ECO:0000256" key="1">
    <source>
        <dbReference type="ARBA" id="ARBA00001273"/>
    </source>
</evidence>
<organism evidence="11 12">
    <name type="scientific">Leucothrix pacifica</name>
    <dbReference type="NCBI Taxonomy" id="1247513"/>
    <lineage>
        <taxon>Bacteria</taxon>
        <taxon>Pseudomonadati</taxon>
        <taxon>Pseudomonadota</taxon>
        <taxon>Gammaproteobacteria</taxon>
        <taxon>Thiotrichales</taxon>
        <taxon>Thiotrichaceae</taxon>
        <taxon>Leucothrix</taxon>
    </lineage>
</organism>
<dbReference type="GO" id="GO:0006094">
    <property type="term" value="P:gluconeogenesis"/>
    <property type="evidence" value="ECO:0007669"/>
    <property type="project" value="UniProtKB-UniRule"/>
</dbReference>
<dbReference type="GO" id="GO:0006000">
    <property type="term" value="P:fructose metabolic process"/>
    <property type="evidence" value="ECO:0007669"/>
    <property type="project" value="TreeGrafter"/>
</dbReference>
<name>A0A317CSV9_9GAMM</name>
<comment type="subunit">
    <text evidence="7">Homotetramer.</text>
</comment>
<dbReference type="InterPro" id="IPR033391">
    <property type="entry name" value="FBPase_N"/>
</dbReference>
<evidence type="ECO:0000259" key="10">
    <source>
        <dbReference type="Pfam" id="PF18913"/>
    </source>
</evidence>
<keyword evidence="4 7" id="KW-0378">Hydrolase</keyword>
<gene>
    <name evidence="7" type="primary">fbp</name>
    <name evidence="11" type="ORF">DKW60_00950</name>
</gene>
<feature type="domain" description="Fructose-1-6-bisphosphatase class I N-terminal" evidence="9">
    <location>
        <begin position="49"/>
        <end position="189"/>
    </location>
</feature>
<comment type="cofactor">
    <cofactor evidence="7">
        <name>Mg(2+)</name>
        <dbReference type="ChEBI" id="CHEBI:18420"/>
    </cofactor>
    <text evidence="7">Binds 2 magnesium ions per subunit.</text>
</comment>
<dbReference type="EC" id="3.1.3.11" evidence="7"/>
<dbReference type="GO" id="GO:0030388">
    <property type="term" value="P:fructose 1,6-bisphosphate metabolic process"/>
    <property type="evidence" value="ECO:0007669"/>
    <property type="project" value="TreeGrafter"/>
</dbReference>
<comment type="similarity">
    <text evidence="2 7 8">Belongs to the FBPase class 1 family.</text>
</comment>
<dbReference type="NCBIfam" id="NF006779">
    <property type="entry name" value="PRK09293.1-3"/>
    <property type="match status" value="1"/>
</dbReference>
<dbReference type="InterPro" id="IPR028343">
    <property type="entry name" value="FBPtase"/>
</dbReference>
<feature type="binding site" evidence="7">
    <location>
        <position position="110"/>
    </location>
    <ligand>
        <name>Mg(2+)</name>
        <dbReference type="ChEBI" id="CHEBI:18420"/>
        <label>2</label>
    </ligand>
</feature>
<dbReference type="PIRSF" id="PIRSF000904">
    <property type="entry name" value="FBPtase_SBPase"/>
    <property type="match status" value="1"/>
</dbReference>
<protein>
    <recommendedName>
        <fullName evidence="7">Fructose-1,6-bisphosphatase class 1</fullName>
        <shortName evidence="7">FBPase class 1</shortName>
        <ecNumber evidence="7">3.1.3.11</ecNumber>
    </recommendedName>
    <alternativeName>
        <fullName evidence="7">D-fructose-1,6-bisphosphate 1-phosphohydrolase class 1</fullName>
    </alternativeName>
</protein>
<dbReference type="NCBIfam" id="NF006780">
    <property type="entry name" value="PRK09293.1-4"/>
    <property type="match status" value="1"/>
</dbReference>
<keyword evidence="7" id="KW-0479">Metal-binding</keyword>
<evidence type="ECO:0000313" key="11">
    <source>
        <dbReference type="EMBL" id="PWR00614.1"/>
    </source>
</evidence>
<dbReference type="Pfam" id="PF00316">
    <property type="entry name" value="FBPase"/>
    <property type="match status" value="1"/>
</dbReference>
<dbReference type="CDD" id="cd00354">
    <property type="entry name" value="FBPase"/>
    <property type="match status" value="1"/>
</dbReference>